<proteinExistence type="predicted"/>
<protein>
    <submittedName>
        <fullName evidence="1">CLUMA_CG009451, isoform A</fullName>
    </submittedName>
</protein>
<name>A0A1J1I750_9DIPT</name>
<dbReference type="Proteomes" id="UP000183832">
    <property type="component" value="Unassembled WGS sequence"/>
</dbReference>
<keyword evidence="2" id="KW-1185">Reference proteome</keyword>
<evidence type="ECO:0000313" key="1">
    <source>
        <dbReference type="EMBL" id="CRK96011.1"/>
    </source>
</evidence>
<evidence type="ECO:0000313" key="2">
    <source>
        <dbReference type="Proteomes" id="UP000183832"/>
    </source>
</evidence>
<accession>A0A1J1I750</accession>
<sequence>MTLHWGEGTLTKAQKHRLALRYLHLSFSWNKPNSVSNQTIAMKLWLYEQLTWFKKSTKTNHHKV</sequence>
<dbReference type="EMBL" id="CVRI01000043">
    <property type="protein sequence ID" value="CRK96011.1"/>
    <property type="molecule type" value="Genomic_DNA"/>
</dbReference>
<gene>
    <name evidence="1" type="ORF">CLUMA_CG009451</name>
</gene>
<reference evidence="1" key="1">
    <citation type="submission" date="2015-04" db="EMBL/GenBank/DDBJ databases">
        <authorList>
            <person name="Syromyatnikov M.Y."/>
            <person name="Popov V.N."/>
        </authorList>
    </citation>
    <scope>NUCLEOTIDE SEQUENCE [LARGE SCALE GENOMIC DNA]</scope>
</reference>
<organism evidence="1 2">
    <name type="scientific">Clunio marinus</name>
    <dbReference type="NCBI Taxonomy" id="568069"/>
    <lineage>
        <taxon>Eukaryota</taxon>
        <taxon>Metazoa</taxon>
        <taxon>Ecdysozoa</taxon>
        <taxon>Arthropoda</taxon>
        <taxon>Hexapoda</taxon>
        <taxon>Insecta</taxon>
        <taxon>Pterygota</taxon>
        <taxon>Neoptera</taxon>
        <taxon>Endopterygota</taxon>
        <taxon>Diptera</taxon>
        <taxon>Nematocera</taxon>
        <taxon>Chironomoidea</taxon>
        <taxon>Chironomidae</taxon>
        <taxon>Clunio</taxon>
    </lineage>
</organism>
<dbReference type="AlphaFoldDB" id="A0A1J1I750"/>